<dbReference type="RefSeq" id="WP_382398624.1">
    <property type="nucleotide sequence ID" value="NZ_JBHTNH010000008.1"/>
</dbReference>
<evidence type="ECO:0000313" key="2">
    <source>
        <dbReference type="Proteomes" id="UP001597178"/>
    </source>
</evidence>
<accession>A0ABW3ZS88</accession>
<proteinExistence type="predicted"/>
<organism evidence="1 2">
    <name type="scientific">Lentibacillus salinarum</name>
    <dbReference type="NCBI Taxonomy" id="446820"/>
    <lineage>
        <taxon>Bacteria</taxon>
        <taxon>Bacillati</taxon>
        <taxon>Bacillota</taxon>
        <taxon>Bacilli</taxon>
        <taxon>Bacillales</taxon>
        <taxon>Bacillaceae</taxon>
        <taxon>Lentibacillus</taxon>
    </lineage>
</organism>
<sequence length="152" mass="17189">MAKTIRSQSQLFFKIFSGDSVSTSRDYSRTQNKMRTNLNNLRTVYDTALGEIPNRVDALSLFSPAIIAMEQLGYFFNTAADSGVKTTLTKGETAPFIYFFEAMAQSIEQQQLLETFDIPNIPRHPQIRQEINALQETLTLGLNQSAKQDKNE</sequence>
<name>A0ABW3ZS88_9BACI</name>
<evidence type="ECO:0000313" key="1">
    <source>
        <dbReference type="EMBL" id="MFD1361240.1"/>
    </source>
</evidence>
<reference evidence="2" key="1">
    <citation type="journal article" date="2019" name="Int. J. Syst. Evol. Microbiol.">
        <title>The Global Catalogue of Microorganisms (GCM) 10K type strain sequencing project: providing services to taxonomists for standard genome sequencing and annotation.</title>
        <authorList>
            <consortium name="The Broad Institute Genomics Platform"/>
            <consortium name="The Broad Institute Genome Sequencing Center for Infectious Disease"/>
            <person name="Wu L."/>
            <person name="Ma J."/>
        </authorList>
    </citation>
    <scope>NUCLEOTIDE SEQUENCE [LARGE SCALE GENOMIC DNA]</scope>
    <source>
        <strain evidence="2">CCUG 54822</strain>
    </source>
</reference>
<dbReference type="EMBL" id="JBHTNH010000008">
    <property type="protein sequence ID" value="MFD1361240.1"/>
    <property type="molecule type" value="Genomic_DNA"/>
</dbReference>
<comment type="caution">
    <text evidence="1">The sequence shown here is derived from an EMBL/GenBank/DDBJ whole genome shotgun (WGS) entry which is preliminary data.</text>
</comment>
<protein>
    <submittedName>
        <fullName evidence="1">Uncharacterized protein</fullName>
    </submittedName>
</protein>
<gene>
    <name evidence="1" type="ORF">ACFQ4A_06095</name>
</gene>
<keyword evidence="2" id="KW-1185">Reference proteome</keyword>
<dbReference type="Proteomes" id="UP001597178">
    <property type="component" value="Unassembled WGS sequence"/>
</dbReference>